<evidence type="ECO:0000313" key="10">
    <source>
        <dbReference type="EMBL" id="MCM2437736.1"/>
    </source>
</evidence>
<dbReference type="HAMAP" id="MF_01461">
    <property type="entry name" value="EcfT"/>
    <property type="match status" value="1"/>
</dbReference>
<comment type="function">
    <text evidence="9">Transmembrane (T) component of an energy-coupling factor (ECF) ABC-transporter complex. Unlike classic ABC transporters this ECF transporter provides the energy necessary to transport a number of different substrates.</text>
</comment>
<evidence type="ECO:0000256" key="9">
    <source>
        <dbReference type="HAMAP-Rule" id="MF_01461"/>
    </source>
</evidence>
<gene>
    <name evidence="9" type="primary">ecfT</name>
    <name evidence="10" type="ORF">KAK10_07415</name>
</gene>
<comment type="subunit">
    <text evidence="9">Forms a stable energy-coupling factor (ECF) transporter complex composed of 2 membrane-embedded substrate-binding proteins (S component), 2 ATP-binding proteins (A component) and 2 transmembrane proteins (T component).</text>
</comment>
<comment type="subcellular location">
    <subcellularLocation>
        <location evidence="1 9">Cell membrane</location>
        <topology evidence="1 9">Multi-pass membrane protein</topology>
    </subcellularLocation>
</comment>
<dbReference type="RefSeq" id="WP_205143770.1">
    <property type="nucleotide sequence ID" value="NZ_JAFBDN010000010.1"/>
</dbReference>
<proteinExistence type="inferred from homology"/>
<evidence type="ECO:0000256" key="8">
    <source>
        <dbReference type="ARBA" id="ARBA00023136"/>
    </source>
</evidence>
<feature type="transmembrane region" description="Helical" evidence="9">
    <location>
        <begin position="107"/>
        <end position="130"/>
    </location>
</feature>
<keyword evidence="5 9" id="KW-1003">Cell membrane</keyword>
<comment type="similarity">
    <text evidence="2 9">Belongs to the energy-coupling factor EcfT family.</text>
</comment>
<evidence type="ECO:0000256" key="3">
    <source>
        <dbReference type="ARBA" id="ARBA00014042"/>
    </source>
</evidence>
<dbReference type="InterPro" id="IPR024919">
    <property type="entry name" value="EcfT"/>
</dbReference>
<name>A0ABT0VIS5_9LACO</name>
<keyword evidence="6 9" id="KW-0812">Transmembrane</keyword>
<evidence type="ECO:0000256" key="7">
    <source>
        <dbReference type="ARBA" id="ARBA00022989"/>
    </source>
</evidence>
<reference evidence="10" key="1">
    <citation type="submission" date="2021-04" db="EMBL/GenBank/DDBJ databases">
        <title>Taxonomic assessment of Weissella genus.</title>
        <authorList>
            <person name="Fanelli F."/>
            <person name="Chieffi D."/>
            <person name="Dell'Aquila A."/>
            <person name="Gyu-Sung C."/>
            <person name="Franz C.M.A.P."/>
            <person name="Fusco V."/>
        </authorList>
    </citation>
    <scope>NUCLEOTIDE SEQUENCE</scope>
    <source>
        <strain evidence="10">LMG 25373</strain>
    </source>
</reference>
<protein>
    <recommendedName>
        <fullName evidence="3 9">Energy-coupling factor transporter transmembrane protein EcfT</fullName>
        <shortName evidence="9">ECF transporter T component EcfT</shortName>
    </recommendedName>
</protein>
<dbReference type="PANTHER" id="PTHR33514:SF13">
    <property type="entry name" value="PROTEIN ABCI12, CHLOROPLASTIC"/>
    <property type="match status" value="1"/>
</dbReference>
<sequence length="267" mass="30677">MMNKLIVGRFVPKDSFVHRMDARAKVLLSIAYIFIIFEVTNWLGYLIMGLFTIAVTSLTKVSLKTYIQGIKPLIWLITFTVFIQMFFAPSGHVLWNYWIFKVTDIGLLNAVYVLVRFILIIMMSTVLTLTTSPLAIADALEYLMKPLLKIKFPVYEVSLMLSIALRFVPTLMDETERIMNAQRARGVDFANGGIIKRVKALVPILIPLFTNAMKRAIELGDAMEARGYQIDKPRSRYRILVWHRRDTMACLVFGLLLIILIIIKHFI</sequence>
<organism evidence="10 11">
    <name type="scientific">Periweissella beninensis</name>
    <dbReference type="NCBI Taxonomy" id="504936"/>
    <lineage>
        <taxon>Bacteria</taxon>
        <taxon>Bacillati</taxon>
        <taxon>Bacillota</taxon>
        <taxon>Bacilli</taxon>
        <taxon>Lactobacillales</taxon>
        <taxon>Lactobacillaceae</taxon>
        <taxon>Periweissella</taxon>
    </lineage>
</organism>
<dbReference type="Proteomes" id="UP001057481">
    <property type="component" value="Unassembled WGS sequence"/>
</dbReference>
<accession>A0ABT0VIS5</accession>
<evidence type="ECO:0000256" key="4">
    <source>
        <dbReference type="ARBA" id="ARBA00022448"/>
    </source>
</evidence>
<keyword evidence="7 9" id="KW-1133">Transmembrane helix</keyword>
<dbReference type="Pfam" id="PF02361">
    <property type="entry name" value="CbiQ"/>
    <property type="match status" value="1"/>
</dbReference>
<evidence type="ECO:0000256" key="1">
    <source>
        <dbReference type="ARBA" id="ARBA00004651"/>
    </source>
</evidence>
<keyword evidence="8 9" id="KW-0472">Membrane</keyword>
<dbReference type="CDD" id="cd16914">
    <property type="entry name" value="EcfT"/>
    <property type="match status" value="1"/>
</dbReference>
<evidence type="ECO:0000256" key="2">
    <source>
        <dbReference type="ARBA" id="ARBA00005660"/>
    </source>
</evidence>
<feature type="transmembrane region" description="Helical" evidence="9">
    <location>
        <begin position="248"/>
        <end position="266"/>
    </location>
</feature>
<evidence type="ECO:0000313" key="11">
    <source>
        <dbReference type="Proteomes" id="UP001057481"/>
    </source>
</evidence>
<evidence type="ECO:0000256" key="6">
    <source>
        <dbReference type="ARBA" id="ARBA00022692"/>
    </source>
</evidence>
<feature type="transmembrane region" description="Helical" evidence="9">
    <location>
        <begin position="150"/>
        <end position="168"/>
    </location>
</feature>
<evidence type="ECO:0000256" key="5">
    <source>
        <dbReference type="ARBA" id="ARBA00022475"/>
    </source>
</evidence>
<feature type="transmembrane region" description="Helical" evidence="9">
    <location>
        <begin position="26"/>
        <end position="53"/>
    </location>
</feature>
<dbReference type="InterPro" id="IPR003339">
    <property type="entry name" value="ABC/ECF_trnsptr_transmembrane"/>
</dbReference>
<comment type="caution">
    <text evidence="10">The sequence shown here is derived from an EMBL/GenBank/DDBJ whole genome shotgun (WGS) entry which is preliminary data.</text>
</comment>
<keyword evidence="4 9" id="KW-0813">Transport</keyword>
<keyword evidence="11" id="KW-1185">Reference proteome</keyword>
<feature type="transmembrane region" description="Helical" evidence="9">
    <location>
        <begin position="73"/>
        <end position="95"/>
    </location>
</feature>
<dbReference type="PANTHER" id="PTHR33514">
    <property type="entry name" value="PROTEIN ABCI12, CHLOROPLASTIC"/>
    <property type="match status" value="1"/>
</dbReference>
<dbReference type="EMBL" id="JAGMVS010000067">
    <property type="protein sequence ID" value="MCM2437736.1"/>
    <property type="molecule type" value="Genomic_DNA"/>
</dbReference>